<dbReference type="PANTHER" id="PTHR43319">
    <property type="entry name" value="BETA-LACTAMASE-RELATED"/>
    <property type="match status" value="1"/>
</dbReference>
<accession>A0ABT0ZU15</accession>
<dbReference type="InterPro" id="IPR052907">
    <property type="entry name" value="Beta-lactamase/esterase"/>
</dbReference>
<proteinExistence type="predicted"/>
<dbReference type="InterPro" id="IPR001466">
    <property type="entry name" value="Beta-lactam-related"/>
</dbReference>
<evidence type="ECO:0000313" key="3">
    <source>
        <dbReference type="Proteomes" id="UP001165283"/>
    </source>
</evidence>
<dbReference type="Pfam" id="PF00144">
    <property type="entry name" value="Beta-lactamase"/>
    <property type="match status" value="1"/>
</dbReference>
<comment type="caution">
    <text evidence="2">The sequence shown here is derived from an EMBL/GenBank/DDBJ whole genome shotgun (WGS) entry which is preliminary data.</text>
</comment>
<organism evidence="2 3">
    <name type="scientific">Pseudonocardia humida</name>
    <dbReference type="NCBI Taxonomy" id="2800819"/>
    <lineage>
        <taxon>Bacteria</taxon>
        <taxon>Bacillati</taxon>
        <taxon>Actinomycetota</taxon>
        <taxon>Actinomycetes</taxon>
        <taxon>Pseudonocardiales</taxon>
        <taxon>Pseudonocardiaceae</taxon>
        <taxon>Pseudonocardia</taxon>
    </lineage>
</organism>
<sequence>MPEIGGTTAPGFEPVREAFAANFDRHGEIGAAVGVYLHGEPVVDLWGGVADPRTGRPWERDTLQVVYSTTKGVTAACANLAAQRGELDLDAPVARYWPEFAAAGKDAIPVRWLLTHQAGLPLVDATLTPAQAIAWEPVVEALAAQRPVWEPGTEVGYHGMTYGWLVGEVVRRATGRTIGRYLAEEIAAPLGLDLFIGLPERERPRVSRLVEQRPDFAAMAGLDLDQLPEAVRVWMDPTSLSTRSVSWISPGLDHNDPAEWAAEMPSTNAVTTARSLARLYAALIGEVDGHRVLDPEHLAAAVAERVSGVDRILRVPVRVGTGFGLPTPDAFWYGPTAFGFPGRGGSIGFADPASGLAFGYVMNRVVEGVPDPRAANLWQAVLGCR</sequence>
<reference evidence="2" key="1">
    <citation type="submission" date="2021-04" db="EMBL/GenBank/DDBJ databases">
        <title>Pseudonocardia sp. nov., isolated from sandy soil of mangrove forest.</title>
        <authorList>
            <person name="Zan Z."/>
            <person name="Huang R."/>
            <person name="Liu W."/>
        </authorList>
    </citation>
    <scope>NUCLEOTIDE SEQUENCE</scope>
    <source>
        <strain evidence="2">S2-4</strain>
    </source>
</reference>
<gene>
    <name evidence="2" type="ORF">KDL28_04055</name>
</gene>
<dbReference type="EMBL" id="JAGSOV010000009">
    <property type="protein sequence ID" value="MCO1654220.1"/>
    <property type="molecule type" value="Genomic_DNA"/>
</dbReference>
<dbReference type="Proteomes" id="UP001165283">
    <property type="component" value="Unassembled WGS sequence"/>
</dbReference>
<protein>
    <submittedName>
        <fullName evidence="2">Beta-lactamase family protein</fullName>
    </submittedName>
</protein>
<keyword evidence="3" id="KW-1185">Reference proteome</keyword>
<feature type="domain" description="Beta-lactamase-related" evidence="1">
    <location>
        <begin position="19"/>
        <end position="375"/>
    </location>
</feature>
<dbReference type="Gene3D" id="3.40.710.10">
    <property type="entry name" value="DD-peptidase/beta-lactamase superfamily"/>
    <property type="match status" value="1"/>
</dbReference>
<dbReference type="PANTHER" id="PTHR43319:SF3">
    <property type="entry name" value="BETA-LACTAMASE-RELATED DOMAIN-CONTAINING PROTEIN"/>
    <property type="match status" value="1"/>
</dbReference>
<dbReference type="RefSeq" id="WP_252435819.1">
    <property type="nucleotide sequence ID" value="NZ_JAGSOV010000009.1"/>
</dbReference>
<evidence type="ECO:0000313" key="2">
    <source>
        <dbReference type="EMBL" id="MCO1654220.1"/>
    </source>
</evidence>
<dbReference type="InterPro" id="IPR012338">
    <property type="entry name" value="Beta-lactam/transpept-like"/>
</dbReference>
<name>A0ABT0ZU15_9PSEU</name>
<evidence type="ECO:0000259" key="1">
    <source>
        <dbReference type="Pfam" id="PF00144"/>
    </source>
</evidence>
<dbReference type="SUPFAM" id="SSF56601">
    <property type="entry name" value="beta-lactamase/transpeptidase-like"/>
    <property type="match status" value="1"/>
</dbReference>